<dbReference type="InterPro" id="IPR016181">
    <property type="entry name" value="Acyl_CoA_acyltransferase"/>
</dbReference>
<proteinExistence type="predicted"/>
<gene>
    <name evidence="2" type="ORF">Afil01_61650</name>
</gene>
<dbReference type="Gene3D" id="3.40.630.30">
    <property type="match status" value="1"/>
</dbReference>
<reference evidence="2" key="1">
    <citation type="submission" date="2023-03" db="EMBL/GenBank/DDBJ databases">
        <title>Actinorhabdospora filicis NBRC 111898.</title>
        <authorList>
            <person name="Ichikawa N."/>
            <person name="Sato H."/>
            <person name="Tonouchi N."/>
        </authorList>
    </citation>
    <scope>NUCLEOTIDE SEQUENCE</scope>
    <source>
        <strain evidence="2">NBRC 111898</strain>
    </source>
</reference>
<evidence type="ECO:0000313" key="3">
    <source>
        <dbReference type="Proteomes" id="UP001165079"/>
    </source>
</evidence>
<accession>A0A9W6SSP3</accession>
<dbReference type="GO" id="GO:0016747">
    <property type="term" value="F:acyltransferase activity, transferring groups other than amino-acyl groups"/>
    <property type="evidence" value="ECO:0007669"/>
    <property type="project" value="InterPro"/>
</dbReference>
<dbReference type="EMBL" id="BSTX01000005">
    <property type="protein sequence ID" value="GLZ81358.1"/>
    <property type="molecule type" value="Genomic_DNA"/>
</dbReference>
<feature type="domain" description="N-acetyltransferase" evidence="1">
    <location>
        <begin position="127"/>
        <end position="270"/>
    </location>
</feature>
<dbReference type="SUPFAM" id="SSF55729">
    <property type="entry name" value="Acyl-CoA N-acyltransferases (Nat)"/>
    <property type="match status" value="1"/>
</dbReference>
<dbReference type="PROSITE" id="PS51186">
    <property type="entry name" value="GNAT"/>
    <property type="match status" value="1"/>
</dbReference>
<protein>
    <recommendedName>
        <fullName evidence="1">N-acetyltransferase domain-containing protein</fullName>
    </recommendedName>
</protein>
<evidence type="ECO:0000259" key="1">
    <source>
        <dbReference type="PROSITE" id="PS51186"/>
    </source>
</evidence>
<dbReference type="CDD" id="cd04301">
    <property type="entry name" value="NAT_SF"/>
    <property type="match status" value="1"/>
</dbReference>
<dbReference type="AlphaFoldDB" id="A0A9W6SSP3"/>
<name>A0A9W6SSP3_9ACTN</name>
<dbReference type="Pfam" id="PF00583">
    <property type="entry name" value="Acetyltransf_1"/>
    <property type="match status" value="1"/>
</dbReference>
<organism evidence="2 3">
    <name type="scientific">Actinorhabdospora filicis</name>
    <dbReference type="NCBI Taxonomy" id="1785913"/>
    <lineage>
        <taxon>Bacteria</taxon>
        <taxon>Bacillati</taxon>
        <taxon>Actinomycetota</taxon>
        <taxon>Actinomycetes</taxon>
        <taxon>Micromonosporales</taxon>
        <taxon>Micromonosporaceae</taxon>
        <taxon>Actinorhabdospora</taxon>
    </lineage>
</organism>
<dbReference type="InterPro" id="IPR000182">
    <property type="entry name" value="GNAT_dom"/>
</dbReference>
<comment type="caution">
    <text evidence="2">The sequence shown here is derived from an EMBL/GenBank/DDBJ whole genome shotgun (WGS) entry which is preliminary data.</text>
</comment>
<keyword evidence="3" id="KW-1185">Reference proteome</keyword>
<dbReference type="Proteomes" id="UP001165079">
    <property type="component" value="Unassembled WGS sequence"/>
</dbReference>
<evidence type="ECO:0000313" key="2">
    <source>
        <dbReference type="EMBL" id="GLZ81358.1"/>
    </source>
</evidence>
<sequence length="270" mass="29528">MSVTPQLSSPQLLARRLWSADAHWHPGDFAWQAATGGPATEHVWPDAAWARLMGEHLDVLIDPSRIDPAEVIAWAPGATSATVNGTEDAVARALVEAGFERDDDANWFSHHHIALDSLPSVDLAPGYRLRAVTRDEAEARAEVHRRSWSDLGPSTFSVEKMTAVMSESLYDPAFDIVAETDDGEMVATTLGWLDRETGVGLLEPVGCVPEHRRKGLGRATNLAVLQAFRDAGATLGRVCPRGDEGYPIPGRLYRSIGFKPVARTELYRRV</sequence>